<protein>
    <recommendedName>
        <fullName evidence="9">RNA-directed RNA polymerase</fullName>
    </recommendedName>
</protein>
<dbReference type="InterPro" id="IPR012677">
    <property type="entry name" value="Nucleotide-bd_a/b_plait_sf"/>
</dbReference>
<dbReference type="Proteomes" id="UP001189429">
    <property type="component" value="Unassembled WGS sequence"/>
</dbReference>
<evidence type="ECO:0008006" key="9">
    <source>
        <dbReference type="Google" id="ProtNLM"/>
    </source>
</evidence>
<feature type="compositionally biased region" description="Pro residues" evidence="4">
    <location>
        <begin position="60"/>
        <end position="75"/>
    </location>
</feature>
<dbReference type="EMBL" id="CAUYUJ010009890">
    <property type="protein sequence ID" value="CAK0827932.1"/>
    <property type="molecule type" value="Genomic_DNA"/>
</dbReference>
<sequence length="2945" mass="319141">MAPRSGSGSRPRQRRRRKEGGRGRGGSPPPRSPPARSPPRSAAGSPPRSPGPGSPQRSPGSPPPAALRSVTPPPGGRSRSPAARSGSAPAPRHRKRRAKGREPEAAPASQPRHRRRRAAPAGSGSPPPRRARRRSGSGARNRGRSGSAGPPRRRHRSRGGSGPRRTRSRSRGFGEPRWGGRGGREPREAKPEGCRTVWVGWTDGKPQEEDVIELFKDCGGVTEVRVSDHHPRGYFCHVQFEDTQCVDEAMRKQGCSFMGNRVQIDYAYMDKVMTNPKHEANAPGRILRCKPKSVKPPNGHTMWLGDLSIDATEQDVIDFFQDCGKIEMICLKVNQLRNGHFGHIKFFETEAVDKAAELAGTMLKGVPIRLDFAEDKPAEAYRSGKDKGVPETKRPPDCQTVWIGGLPGDITEEQIRSLFGVHGDIREIRLDKNKRSGTGTNFCHVEYSTGESVEHAIKMSGESVGGSRIRVDYAENRRHIPPNGLALKDMPGMPPPMMPPGMGPPGMMGMPGMPPGMPGMPPGMPPPGMLGMPPGMPPPPGMYGMPPGMPPPPGMGPPGMPGMPPGMMGMPPGMGPPGMGPPGARAARRAARRAAGARRRPPAAGANARRGALEGPPPMTGPPGDLDAAPRDTSPPPGEEPGKKERELLRVGRGRDQDISFQSAPERPVARTVQMDMQIHLDNLIFRFFLARPQVLEARAFRLCMPWGLDALARDLTQAATTALVGYLNPTAAEGYSAAALAVVAGTCLLLGAAAGAAGVIWALHPRATPSASAPGPVAAPGTPATALAAPAEAEALEDVQALAAAQVHHERVILYGTGYVLTPDMDDYGEGLTPDVDIHSVRPIAGQGGRAGGIVEARTYRFRRLPTPAELWAALRRGAAAGFGVFPDSPFMLELSAANCEGHPAGPLGVADPVAALAPALAIAGPAAAPAEAVPAAVGGPPVAAAAAGPAAPGGAVAAAPGRAPAVPDGAPVPPLPSGAAPPGWVWVAAEDVDGLVSFGEELQVGVAGGVQLAWRSGRRGGFALPAGGAAFGILLQQSEVAYFRQEFRGNDARTLEVPAASAASSGPARDWREVVQLCHQEPVADFAVPGPQTAAWCAKYQVKEGGPAFHHDMWKSRRRLTSTDFVVDMHDTLSRMIEAMGVSDHLGVFNLASAEIGYRKLQLIEHYWDDRSAEQQQNNSKIPLEESQAFMGGARAPSMARPELLDTASKGELLTELVVALNQLDAGSDLVRRQCEGEPSRMQQLCLERLAESCAAMGAPPSDLSSEVALRGPQVGTAYGDCDPVSAAPFVHDLVSLPAVGGAPVPLDQLLGKDGPDIARRFISSKVLSNHDAAEAKKDSGFVRPYLDPVLRRREDYLAFVSRLGKANMLDFRLDGDDFEELQEGEQLWTGGVDIADAFYNMGLPCELRRYFALPRLRAADLGLKVVEGQSVSSRAWVRPCLAVLPMGWSHALDFCQRVHRSIALEKGGLPGAAEIVDGRPPADVREGASTAYVDNFVAFGTGPERPGEMLDAARKALEGVGLPVHPTEAPVAVSEQLGWVFDGERGALRPKSRRVWRLRLGILELLKKGYATGRQIGKAAGHYAFIALAQRPMLSVFSAVYSFSRKYFSREPEVVDDFEGVSTEGERWKVQEVSSELYGGRWQVVSSGGWARAENIIVLEGRAIVHSLRHALRDSQYFGRRLLFLSDNMGLVCALQKGRSSAGGVLRITRQWAAWCLAGGVQASVRWIPSERNVADAPSRRHIPLGAWLDGGAGGAEPDLDRWGVRDGSLRSQRADVAAAGAELDELAVRDAASGPLRGARRPPAAAGQAGGTFLQRASVTPKTVAQYDTLWQDILLARAATARVTGAAREPSDDDMDGLLASWMDREYLAGELSQRGTKAMAAAKFFRPQFSRTGSRALPQAAQALKGWKRLAPGRARLPLPWEVVSLIALELVAAGFWAMAAWVVITFHCYLRPSELGRVTPEMIVAPTPGTHISSWAIVLRPSEEEVSSKTREFDETVVFDLAEFSFLHSALAFLKRSAPPRQPVFGFLHADLVRNFRAAAARAGVECLGPELHVLRHSGWDGSYRSFLIESRATICLFWSVLVRLGLILQTQLPQTFCSIDWMTSYGAWAVSIFRESALGLVSHTHSFKSVWLCLLSDEHFAHHSILPQMLNLKNAVPAFVSTLRDASLSFDVAAGRETNAWCNPYGRLGEPVTLRLFNVSIFILQLIQKYFARAPKRRGAPTWALPLEIWSMRINGPRAQQAAMQGAGIGADTTVTEGKYTKLMLHRVFALTRFWEGDPFAAASFVRTFKPPVDRWIERYQREDSGEQFLRAHLPQAMDPELSSIGLRRNQQKQEAIVRVPASSRRGAAAILRSRETKVAEDVRYLGPRISPTQSFGPELLHRIQAMKAAFCRLGSFWFKRGIPVRWKRCILLCHIVNAALSGVEAFVPTEVQLNTLQLALAALARKVMRGEVSWEDQGGRIRSLSSMEVLRWWRIAPVSTELRVRRLRWLQACIRRPEAHQQLLASIFGSVTFEREGVFDDCGRVRESANPWARRVQDDIKHLVQWSSDAAECRERAEGSILKLFDPKIAPDFLRVDMTILRGAHSSVEVPPPGLEEVDHLALECEALCTEFPHMCPWTGCQSKFSSKSGLVNHFRRIHGTVKLSQALTKTNQCIACHEGLLNMTITLALTCLSFQVCVMALVDDTLFGTDVDMPQWLRAARPKRGAEEQAEGAAKKPATAGGGSGGGRGGGGLRRRQADPDDSDFVDAFRAMARLSLSNARELAMIESNVLETYLIDESAWFARAGLAANAHCTGQARALKEKNGQDHTVDLASLGPPFLTVFWLIMMAIRQNANTGAPKEAIEKFHRDHLQGKGPVELVNYARHISLQQPRGEKSKRMENKVKSKLNVMPNGTTGQALCEIFQQVLLEVKAERLVGAAPRSAAERQVQQWLHRH</sequence>
<dbReference type="InterPro" id="IPR035979">
    <property type="entry name" value="RBD_domain_sf"/>
</dbReference>
<dbReference type="InterPro" id="IPR000504">
    <property type="entry name" value="RRM_dom"/>
</dbReference>
<dbReference type="SUPFAM" id="SSF54928">
    <property type="entry name" value="RNA-binding domain, RBD"/>
    <property type="match status" value="3"/>
</dbReference>
<feature type="region of interest" description="Disordered" evidence="4">
    <location>
        <begin position="573"/>
        <end position="667"/>
    </location>
</feature>
<dbReference type="InterPro" id="IPR013087">
    <property type="entry name" value="Znf_C2H2_type"/>
</dbReference>
<feature type="compositionally biased region" description="Basic residues" evidence="4">
    <location>
        <begin position="586"/>
        <end position="601"/>
    </location>
</feature>
<evidence type="ECO:0000256" key="3">
    <source>
        <dbReference type="PROSITE-ProRule" id="PRU00176"/>
    </source>
</evidence>
<feature type="region of interest" description="Disordered" evidence="4">
    <location>
        <begin position="2710"/>
        <end position="2750"/>
    </location>
</feature>
<keyword evidence="2" id="KW-0862">Zinc</keyword>
<accession>A0ABN9S8X9</accession>
<feature type="compositionally biased region" description="Basic and acidic residues" evidence="4">
    <location>
        <begin position="182"/>
        <end position="191"/>
    </location>
</feature>
<feature type="domain" description="C2H2-type" evidence="6">
    <location>
        <begin position="2623"/>
        <end position="2653"/>
    </location>
</feature>
<proteinExistence type="predicted"/>
<feature type="region of interest" description="Disordered" evidence="4">
    <location>
        <begin position="1"/>
        <end position="191"/>
    </location>
</feature>
<dbReference type="SMART" id="SM00355">
    <property type="entry name" value="ZnF_C2H2"/>
    <property type="match status" value="1"/>
</dbReference>
<dbReference type="PANTHER" id="PTHR23236:SF11">
    <property type="entry name" value="EUKARYOTIC TRANSLATION INITIATION FACTOR 4H"/>
    <property type="match status" value="1"/>
</dbReference>
<name>A0ABN9S8X9_9DINO</name>
<feature type="domain" description="RRM" evidence="5">
    <location>
        <begin position="399"/>
        <end position="476"/>
    </location>
</feature>
<evidence type="ECO:0000313" key="7">
    <source>
        <dbReference type="EMBL" id="CAK0827932.1"/>
    </source>
</evidence>
<reference evidence="7" key="1">
    <citation type="submission" date="2023-10" db="EMBL/GenBank/DDBJ databases">
        <authorList>
            <person name="Chen Y."/>
            <person name="Shah S."/>
            <person name="Dougan E. K."/>
            <person name="Thang M."/>
            <person name="Chan C."/>
        </authorList>
    </citation>
    <scope>NUCLEOTIDE SEQUENCE [LARGE SCALE GENOMIC DNA]</scope>
</reference>
<dbReference type="CDD" id="cd00590">
    <property type="entry name" value="RRM_SF"/>
    <property type="match status" value="1"/>
</dbReference>
<feature type="compositionally biased region" description="Pro residues" evidence="4">
    <location>
        <begin position="27"/>
        <end position="37"/>
    </location>
</feature>
<feature type="domain" description="RRM" evidence="5">
    <location>
        <begin position="195"/>
        <end position="269"/>
    </location>
</feature>
<feature type="domain" description="RRM" evidence="5">
    <location>
        <begin position="300"/>
        <end position="375"/>
    </location>
</feature>
<evidence type="ECO:0000256" key="2">
    <source>
        <dbReference type="PROSITE-ProRule" id="PRU00042"/>
    </source>
</evidence>
<feature type="compositionally biased region" description="Basic and acidic residues" evidence="4">
    <location>
        <begin position="640"/>
        <end position="658"/>
    </location>
</feature>
<feature type="compositionally biased region" description="Low complexity" evidence="4">
    <location>
        <begin position="1"/>
        <end position="10"/>
    </location>
</feature>
<keyword evidence="1 3" id="KW-0694">RNA-binding</keyword>
<keyword evidence="2" id="KW-0863">Zinc-finger</keyword>
<keyword evidence="2" id="KW-0479">Metal-binding</keyword>
<dbReference type="PROSITE" id="PS50157">
    <property type="entry name" value="ZINC_FINGER_C2H2_2"/>
    <property type="match status" value="1"/>
</dbReference>
<evidence type="ECO:0000313" key="8">
    <source>
        <dbReference type="Proteomes" id="UP001189429"/>
    </source>
</evidence>
<evidence type="ECO:0000259" key="5">
    <source>
        <dbReference type="PROSITE" id="PS50102"/>
    </source>
</evidence>
<organism evidence="7 8">
    <name type="scientific">Prorocentrum cordatum</name>
    <dbReference type="NCBI Taxonomy" id="2364126"/>
    <lineage>
        <taxon>Eukaryota</taxon>
        <taxon>Sar</taxon>
        <taxon>Alveolata</taxon>
        <taxon>Dinophyceae</taxon>
        <taxon>Prorocentrales</taxon>
        <taxon>Prorocentraceae</taxon>
        <taxon>Prorocentrum</taxon>
    </lineage>
</organism>
<dbReference type="PROSITE" id="PS50102">
    <property type="entry name" value="RRM"/>
    <property type="match status" value="3"/>
</dbReference>
<gene>
    <name evidence="7" type="ORF">PCOR1329_LOCUS27328</name>
</gene>
<dbReference type="PANTHER" id="PTHR23236">
    <property type="entry name" value="EUKARYOTIC TRANSLATION INITIATION FACTOR 4B/4H"/>
    <property type="match status" value="1"/>
</dbReference>
<dbReference type="Pfam" id="PF00076">
    <property type="entry name" value="RRM_1"/>
    <property type="match status" value="2"/>
</dbReference>
<dbReference type="PROSITE" id="PS00028">
    <property type="entry name" value="ZINC_FINGER_C2H2_1"/>
    <property type="match status" value="1"/>
</dbReference>
<comment type="caution">
    <text evidence="7">The sequence shown here is derived from an EMBL/GenBank/DDBJ whole genome shotgun (WGS) entry which is preliminary data.</text>
</comment>
<evidence type="ECO:0000259" key="6">
    <source>
        <dbReference type="PROSITE" id="PS50157"/>
    </source>
</evidence>
<keyword evidence="8" id="KW-1185">Reference proteome</keyword>
<dbReference type="SMART" id="SM00360">
    <property type="entry name" value="RRM"/>
    <property type="match status" value="3"/>
</dbReference>
<feature type="compositionally biased region" description="Gly residues" evidence="4">
    <location>
        <begin position="2730"/>
        <end position="2742"/>
    </location>
</feature>
<feature type="compositionally biased region" description="Low complexity" evidence="4">
    <location>
        <begin position="76"/>
        <end position="90"/>
    </location>
</feature>
<evidence type="ECO:0000256" key="4">
    <source>
        <dbReference type="SAM" id="MobiDB-lite"/>
    </source>
</evidence>
<evidence type="ECO:0000256" key="1">
    <source>
        <dbReference type="ARBA" id="ARBA00022884"/>
    </source>
</evidence>
<feature type="compositionally biased region" description="Basic residues" evidence="4">
    <location>
        <begin position="151"/>
        <end position="170"/>
    </location>
</feature>
<dbReference type="Gene3D" id="3.30.70.330">
    <property type="match status" value="3"/>
</dbReference>
<feature type="compositionally biased region" description="Low complexity" evidence="4">
    <location>
        <begin position="136"/>
        <end position="150"/>
    </location>
</feature>